<dbReference type="AlphaFoldDB" id="X1L0C3"/>
<evidence type="ECO:0000313" key="1">
    <source>
        <dbReference type="EMBL" id="GAI12777.1"/>
    </source>
</evidence>
<comment type="caution">
    <text evidence="1">The sequence shown here is derived from an EMBL/GenBank/DDBJ whole genome shotgun (WGS) entry which is preliminary data.</text>
</comment>
<accession>X1L0C3</accession>
<reference evidence="1" key="1">
    <citation type="journal article" date="2014" name="Front. Microbiol.">
        <title>High frequency of phylogenetically diverse reductive dehalogenase-homologous genes in deep subseafloor sedimentary metagenomes.</title>
        <authorList>
            <person name="Kawai M."/>
            <person name="Futagami T."/>
            <person name="Toyoda A."/>
            <person name="Takaki Y."/>
            <person name="Nishi S."/>
            <person name="Hori S."/>
            <person name="Arai W."/>
            <person name="Tsubouchi T."/>
            <person name="Morono Y."/>
            <person name="Uchiyama I."/>
            <person name="Ito T."/>
            <person name="Fujiyama A."/>
            <person name="Inagaki F."/>
            <person name="Takami H."/>
        </authorList>
    </citation>
    <scope>NUCLEOTIDE SEQUENCE</scope>
    <source>
        <strain evidence="1">Expedition CK06-06</strain>
    </source>
</reference>
<organism evidence="1">
    <name type="scientific">marine sediment metagenome</name>
    <dbReference type="NCBI Taxonomy" id="412755"/>
    <lineage>
        <taxon>unclassified sequences</taxon>
        <taxon>metagenomes</taxon>
        <taxon>ecological metagenomes</taxon>
    </lineage>
</organism>
<feature type="non-terminal residue" evidence="1">
    <location>
        <position position="1"/>
    </location>
</feature>
<protein>
    <submittedName>
        <fullName evidence="1">Uncharacterized protein</fullName>
    </submittedName>
</protein>
<dbReference type="EMBL" id="BARV01006429">
    <property type="protein sequence ID" value="GAI12777.1"/>
    <property type="molecule type" value="Genomic_DNA"/>
</dbReference>
<name>X1L0C3_9ZZZZ</name>
<proteinExistence type="predicted"/>
<sequence length="51" mass="5885">ELLPTIKFANGYVKADVKASTKVLEQRNLLLCQNLTQVKIFDTHQFHLIFP</sequence>
<gene>
    <name evidence="1" type="ORF">S06H3_13173</name>
</gene>